<evidence type="ECO:0000313" key="4">
    <source>
        <dbReference type="EMBL" id="JAC93936.1"/>
    </source>
</evidence>
<dbReference type="PANTHER" id="PTHR45640">
    <property type="entry name" value="HEAT SHOCK PROTEIN HSP-12.2-RELATED"/>
    <property type="match status" value="1"/>
</dbReference>
<dbReference type="Pfam" id="PF00011">
    <property type="entry name" value="HSP20"/>
    <property type="match status" value="1"/>
</dbReference>
<comment type="similarity">
    <text evidence="1 2">Belongs to the small heat shock protein (HSP20) family.</text>
</comment>
<keyword evidence="4" id="KW-0346">Stress response</keyword>
<dbReference type="InterPro" id="IPR001436">
    <property type="entry name" value="Alpha-crystallin/sHSP_animal"/>
</dbReference>
<evidence type="ECO:0000259" key="3">
    <source>
        <dbReference type="PROSITE" id="PS01031"/>
    </source>
</evidence>
<proteinExistence type="evidence at transcript level"/>
<dbReference type="PROSITE" id="PS01031">
    <property type="entry name" value="SHSP"/>
    <property type="match status" value="1"/>
</dbReference>
<dbReference type="InterPro" id="IPR002068">
    <property type="entry name" value="A-crystallin/Hsp20_dom"/>
</dbReference>
<organism evidence="4">
    <name type="scientific">Ixodes ricinus</name>
    <name type="common">Common tick</name>
    <name type="synonym">Acarus ricinus</name>
    <dbReference type="NCBI Taxonomy" id="34613"/>
    <lineage>
        <taxon>Eukaryota</taxon>
        <taxon>Metazoa</taxon>
        <taxon>Ecdysozoa</taxon>
        <taxon>Arthropoda</taxon>
        <taxon>Chelicerata</taxon>
        <taxon>Arachnida</taxon>
        <taxon>Acari</taxon>
        <taxon>Parasitiformes</taxon>
        <taxon>Ixodida</taxon>
        <taxon>Ixodoidea</taxon>
        <taxon>Ixodidae</taxon>
        <taxon>Ixodinae</taxon>
        <taxon>Ixodes</taxon>
    </lineage>
</organism>
<dbReference type="GO" id="GO:0009408">
    <property type="term" value="P:response to heat"/>
    <property type="evidence" value="ECO:0007669"/>
    <property type="project" value="TreeGrafter"/>
</dbReference>
<accession>A0A090XAH5</accession>
<dbReference type="InterPro" id="IPR008978">
    <property type="entry name" value="HSP20-like_chaperone"/>
</dbReference>
<dbReference type="EMBL" id="GBIH01000774">
    <property type="protein sequence ID" value="JAC93936.1"/>
    <property type="molecule type" value="mRNA"/>
</dbReference>
<dbReference type="GO" id="GO:0005634">
    <property type="term" value="C:nucleus"/>
    <property type="evidence" value="ECO:0007669"/>
    <property type="project" value="TreeGrafter"/>
</dbReference>
<dbReference type="GO" id="GO:0042026">
    <property type="term" value="P:protein refolding"/>
    <property type="evidence" value="ECO:0007669"/>
    <property type="project" value="TreeGrafter"/>
</dbReference>
<protein>
    <submittedName>
        <fullName evidence="4">Putative heat shock protein</fullName>
    </submittedName>
</protein>
<dbReference type="PANTHER" id="PTHR45640:SF26">
    <property type="entry name" value="RE23625P"/>
    <property type="match status" value="1"/>
</dbReference>
<sequence>MAPERRIPIQKSELSILDNEFSSIRERFEAEMKKTGGGDVPAYRSQLLDHERVLRTPGPLGSQTGLGTGSKTWLDGMNSPLIQDAEDGSKQLKLRFDVSQYVPEEIVVKTVDNRLQVHAKHEEKSENRSVYREYNREFLLPKGTNPEQIRSSLSKDGILTIEAPLPALEAPNRERTIPIDKK</sequence>
<dbReference type="Gene3D" id="2.60.40.790">
    <property type="match status" value="1"/>
</dbReference>
<reference evidence="4" key="1">
    <citation type="journal article" date="2015" name="PLoS Negl. Trop. Dis.">
        <title>Deep Sequencing Analysis of the Ixodes ricinus Haemocytome.</title>
        <authorList>
            <person name="Kotsyfakis M."/>
            <person name="Kopacek P."/>
            <person name="Franta Z."/>
            <person name="Pedra J.H."/>
            <person name="Ribeiro J.M."/>
        </authorList>
    </citation>
    <scope>NUCLEOTIDE SEQUENCE</scope>
</reference>
<name>A0A090XAH5_IXORI</name>
<dbReference type="GO" id="GO:0005737">
    <property type="term" value="C:cytoplasm"/>
    <property type="evidence" value="ECO:0007669"/>
    <property type="project" value="TreeGrafter"/>
</dbReference>
<dbReference type="SUPFAM" id="SSF49764">
    <property type="entry name" value="HSP20-like chaperones"/>
    <property type="match status" value="1"/>
</dbReference>
<evidence type="ECO:0000256" key="1">
    <source>
        <dbReference type="PROSITE-ProRule" id="PRU00285"/>
    </source>
</evidence>
<dbReference type="AlphaFoldDB" id="A0A090XAH5"/>
<feature type="domain" description="SHSP" evidence="3">
    <location>
        <begin position="72"/>
        <end position="180"/>
    </location>
</feature>
<dbReference type="GO" id="GO:0051082">
    <property type="term" value="F:unfolded protein binding"/>
    <property type="evidence" value="ECO:0007669"/>
    <property type="project" value="TreeGrafter"/>
</dbReference>
<dbReference type="CDD" id="cd06526">
    <property type="entry name" value="metazoan_ACD"/>
    <property type="match status" value="1"/>
</dbReference>
<dbReference type="PRINTS" id="PR00299">
    <property type="entry name" value="ACRYSTALLIN"/>
</dbReference>
<evidence type="ECO:0000256" key="2">
    <source>
        <dbReference type="RuleBase" id="RU003616"/>
    </source>
</evidence>